<proteinExistence type="predicted"/>
<accession>A0A0F9P7R9</accession>
<sequence length="93" mass="10325">MNDDGLTQPELSAYLRRLAELEFPASERLGFALKEFQLSWVGKSPAQAFLHGRASALLAIAELVERGEIRAGLFDEPIQHLHTPHLDASMPDD</sequence>
<organism evidence="1">
    <name type="scientific">marine sediment metagenome</name>
    <dbReference type="NCBI Taxonomy" id="412755"/>
    <lineage>
        <taxon>unclassified sequences</taxon>
        <taxon>metagenomes</taxon>
        <taxon>ecological metagenomes</taxon>
    </lineage>
</organism>
<dbReference type="EMBL" id="LAZR01002743">
    <property type="protein sequence ID" value="KKN26149.1"/>
    <property type="molecule type" value="Genomic_DNA"/>
</dbReference>
<comment type="caution">
    <text evidence="1">The sequence shown here is derived from an EMBL/GenBank/DDBJ whole genome shotgun (WGS) entry which is preliminary data.</text>
</comment>
<dbReference type="AlphaFoldDB" id="A0A0F9P7R9"/>
<reference evidence="1" key="1">
    <citation type="journal article" date="2015" name="Nature">
        <title>Complex archaea that bridge the gap between prokaryotes and eukaryotes.</title>
        <authorList>
            <person name="Spang A."/>
            <person name="Saw J.H."/>
            <person name="Jorgensen S.L."/>
            <person name="Zaremba-Niedzwiedzka K."/>
            <person name="Martijn J."/>
            <person name="Lind A.E."/>
            <person name="van Eijk R."/>
            <person name="Schleper C."/>
            <person name="Guy L."/>
            <person name="Ettema T.J."/>
        </authorList>
    </citation>
    <scope>NUCLEOTIDE SEQUENCE</scope>
</reference>
<name>A0A0F9P7R9_9ZZZZ</name>
<evidence type="ECO:0000313" key="1">
    <source>
        <dbReference type="EMBL" id="KKN26149.1"/>
    </source>
</evidence>
<protein>
    <submittedName>
        <fullName evidence="1">Uncharacterized protein</fullName>
    </submittedName>
</protein>
<gene>
    <name evidence="1" type="ORF">LCGC14_0877500</name>
</gene>